<feature type="site" description="Important for substrate specificity" evidence="3">
    <location>
        <position position="81"/>
    </location>
</feature>
<dbReference type="CDD" id="cd00555">
    <property type="entry name" value="Maf"/>
    <property type="match status" value="1"/>
</dbReference>
<feature type="site" description="Important for substrate specificity" evidence="3">
    <location>
        <position position="165"/>
    </location>
</feature>
<keyword evidence="3" id="KW-0546">Nucleotide metabolism</keyword>
<dbReference type="PIRSF" id="PIRSF006305">
    <property type="entry name" value="Maf"/>
    <property type="match status" value="1"/>
</dbReference>
<feature type="active site" description="Proton acceptor" evidence="3">
    <location>
        <position position="80"/>
    </location>
</feature>
<evidence type="ECO:0000256" key="1">
    <source>
        <dbReference type="ARBA" id="ARBA00001968"/>
    </source>
</evidence>
<comment type="catalytic activity">
    <reaction evidence="3">
        <text>UTP + H2O = UMP + diphosphate + H(+)</text>
        <dbReference type="Rhea" id="RHEA:29395"/>
        <dbReference type="ChEBI" id="CHEBI:15377"/>
        <dbReference type="ChEBI" id="CHEBI:15378"/>
        <dbReference type="ChEBI" id="CHEBI:33019"/>
        <dbReference type="ChEBI" id="CHEBI:46398"/>
        <dbReference type="ChEBI" id="CHEBI:57865"/>
        <dbReference type="EC" id="3.6.1.9"/>
    </reaction>
</comment>
<dbReference type="Proteomes" id="UP000606653">
    <property type="component" value="Unassembled WGS sequence"/>
</dbReference>
<dbReference type="InterPro" id="IPR029001">
    <property type="entry name" value="ITPase-like_fam"/>
</dbReference>
<comment type="function">
    <text evidence="3">Nucleoside triphosphate pyrophosphatase that hydrolyzes dTTP and UTP. May have a dual role in cell division arrest and in preventing the incorporation of modified nucleotides into cellular nucleic acids.</text>
</comment>
<comment type="cofactor">
    <cofactor evidence="1 3">
        <name>a divalent metal cation</name>
        <dbReference type="ChEBI" id="CHEBI:60240"/>
    </cofactor>
</comment>
<comment type="similarity">
    <text evidence="3">Belongs to the Maf family. YhdE subfamily.</text>
</comment>
<dbReference type="InterPro" id="IPR003697">
    <property type="entry name" value="Maf-like"/>
</dbReference>
<comment type="subcellular location">
    <subcellularLocation>
        <location evidence="3">Cytoplasm</location>
    </subcellularLocation>
</comment>
<evidence type="ECO:0000256" key="2">
    <source>
        <dbReference type="ARBA" id="ARBA00022801"/>
    </source>
</evidence>
<dbReference type="RefSeq" id="WP_018977239.1">
    <property type="nucleotide sequence ID" value="NZ_BMLN01000010.1"/>
</dbReference>
<feature type="site" description="Important for substrate specificity" evidence="3">
    <location>
        <position position="21"/>
    </location>
</feature>
<evidence type="ECO:0000256" key="3">
    <source>
        <dbReference type="HAMAP-Rule" id="MF_00528"/>
    </source>
</evidence>
<dbReference type="HAMAP" id="MF_00528">
    <property type="entry name" value="Maf"/>
    <property type="match status" value="1"/>
</dbReference>
<gene>
    <name evidence="4" type="ORF">GCM10010969_32450</name>
</gene>
<evidence type="ECO:0000313" key="5">
    <source>
        <dbReference type="Proteomes" id="UP000606653"/>
    </source>
</evidence>
<dbReference type="PANTHER" id="PTHR43213:SF5">
    <property type="entry name" value="BIFUNCTIONAL DTTP_UTP PYROPHOSPHATASE_METHYLTRANSFERASE PROTEIN-RELATED"/>
    <property type="match status" value="1"/>
</dbReference>
<sequence>MNNQSNERKTRQIILASTSPRRRELLASLGADFIVEPSGATEEIEGCRTPEQIVEELALRKAEWVLKRRFGSEGVIVGSDTIVVLEGTVLGKPTDEQEAVRMLTRLQGREHLVYTGVACIDAGNGRQMVRHRFTRVRMKELSERRIEDYVRSGEPMDKAGAYGIQGLGALLVESIEGDYFTVVGLPVGLLGEMLESFGIHLIPSNP</sequence>
<proteinExistence type="inferred from homology"/>
<keyword evidence="3" id="KW-0963">Cytoplasm</keyword>
<accession>A0ABQ2L7Q1</accession>
<protein>
    <recommendedName>
        <fullName evidence="3">dTTP/UTP pyrophosphatase</fullName>
        <shortName evidence="3">dTTPase/UTPase</shortName>
        <ecNumber evidence="3">3.6.1.9</ecNumber>
    </recommendedName>
    <alternativeName>
        <fullName evidence="3">Nucleoside triphosphate pyrophosphatase</fullName>
    </alternativeName>
    <alternativeName>
        <fullName evidence="3">Nucleotide pyrophosphatase</fullName>
        <shortName evidence="3">Nucleotide PPase</shortName>
    </alternativeName>
</protein>
<dbReference type="EMBL" id="BMLN01000010">
    <property type="protein sequence ID" value="GGO05765.1"/>
    <property type="molecule type" value="Genomic_DNA"/>
</dbReference>
<evidence type="ECO:0000313" key="4">
    <source>
        <dbReference type="EMBL" id="GGO05765.1"/>
    </source>
</evidence>
<name>A0ABQ2L7Q1_9BACL</name>
<dbReference type="PANTHER" id="PTHR43213">
    <property type="entry name" value="BIFUNCTIONAL DTTP/UTP PYROPHOSPHATASE/METHYLTRANSFERASE PROTEIN-RELATED"/>
    <property type="match status" value="1"/>
</dbReference>
<organism evidence="4 5">
    <name type="scientific">Saccharibacillus kuerlensis</name>
    <dbReference type="NCBI Taxonomy" id="459527"/>
    <lineage>
        <taxon>Bacteria</taxon>
        <taxon>Bacillati</taxon>
        <taxon>Bacillota</taxon>
        <taxon>Bacilli</taxon>
        <taxon>Bacillales</taxon>
        <taxon>Paenibacillaceae</taxon>
        <taxon>Saccharibacillus</taxon>
    </lineage>
</organism>
<keyword evidence="5" id="KW-1185">Reference proteome</keyword>
<dbReference type="EC" id="3.6.1.9" evidence="3"/>
<comment type="catalytic activity">
    <reaction evidence="3">
        <text>dTTP + H2O = dTMP + diphosphate + H(+)</text>
        <dbReference type="Rhea" id="RHEA:28534"/>
        <dbReference type="ChEBI" id="CHEBI:15377"/>
        <dbReference type="ChEBI" id="CHEBI:15378"/>
        <dbReference type="ChEBI" id="CHEBI:33019"/>
        <dbReference type="ChEBI" id="CHEBI:37568"/>
        <dbReference type="ChEBI" id="CHEBI:63528"/>
        <dbReference type="EC" id="3.6.1.9"/>
    </reaction>
</comment>
<keyword evidence="2 3" id="KW-0378">Hydrolase</keyword>
<dbReference type="SUPFAM" id="SSF52972">
    <property type="entry name" value="ITPase-like"/>
    <property type="match status" value="1"/>
</dbReference>
<dbReference type="Gene3D" id="3.90.950.10">
    <property type="match status" value="1"/>
</dbReference>
<dbReference type="NCBIfam" id="TIGR00172">
    <property type="entry name" value="maf"/>
    <property type="match status" value="1"/>
</dbReference>
<dbReference type="Pfam" id="PF02545">
    <property type="entry name" value="Maf"/>
    <property type="match status" value="1"/>
</dbReference>
<reference evidence="5" key="1">
    <citation type="journal article" date="2019" name="Int. J. Syst. Evol. Microbiol.">
        <title>The Global Catalogue of Microorganisms (GCM) 10K type strain sequencing project: providing services to taxonomists for standard genome sequencing and annotation.</title>
        <authorList>
            <consortium name="The Broad Institute Genomics Platform"/>
            <consortium name="The Broad Institute Genome Sequencing Center for Infectious Disease"/>
            <person name="Wu L."/>
            <person name="Ma J."/>
        </authorList>
    </citation>
    <scope>NUCLEOTIDE SEQUENCE [LARGE SCALE GENOMIC DNA]</scope>
    <source>
        <strain evidence="5">CGMCC 1.6964</strain>
    </source>
</reference>
<comment type="caution">
    <text evidence="3">Lacks conserved residue(s) required for the propagation of feature annotation.</text>
</comment>
<comment type="caution">
    <text evidence="4">The sequence shown here is derived from an EMBL/GenBank/DDBJ whole genome shotgun (WGS) entry which is preliminary data.</text>
</comment>